<feature type="domain" description="Spore germination GerAC-like C-terminal" evidence="9">
    <location>
        <begin position="227"/>
        <end position="392"/>
    </location>
</feature>
<keyword evidence="3" id="KW-0309">Germination</keyword>
<evidence type="ECO:0000256" key="4">
    <source>
        <dbReference type="ARBA" id="ARBA00022729"/>
    </source>
</evidence>
<keyword evidence="8" id="KW-1133">Transmembrane helix</keyword>
<dbReference type="InterPro" id="IPR008844">
    <property type="entry name" value="Spore_GerAC-like"/>
</dbReference>
<dbReference type="Pfam" id="PF05504">
    <property type="entry name" value="Spore_GerAC"/>
    <property type="match status" value="1"/>
</dbReference>
<evidence type="ECO:0000256" key="7">
    <source>
        <dbReference type="ARBA" id="ARBA00023288"/>
    </source>
</evidence>
<dbReference type="PANTHER" id="PTHR35789">
    <property type="entry name" value="SPORE GERMINATION PROTEIN B3"/>
    <property type="match status" value="1"/>
</dbReference>
<feature type="transmembrane region" description="Helical" evidence="8">
    <location>
        <begin position="7"/>
        <end position="27"/>
    </location>
</feature>
<evidence type="ECO:0000256" key="6">
    <source>
        <dbReference type="ARBA" id="ARBA00023139"/>
    </source>
</evidence>
<comment type="subcellular location">
    <subcellularLocation>
        <location evidence="1">Membrane</location>
        <topology evidence="1">Lipid-anchor</topology>
    </subcellularLocation>
</comment>
<keyword evidence="4" id="KW-0732">Signal</keyword>
<keyword evidence="12" id="KW-1185">Reference proteome</keyword>
<accession>A0ABY3SIU2</accession>
<keyword evidence="7" id="KW-0449">Lipoprotein</keyword>
<dbReference type="InterPro" id="IPR046953">
    <property type="entry name" value="Spore_GerAC-like_C"/>
</dbReference>
<evidence type="ECO:0000256" key="2">
    <source>
        <dbReference type="ARBA" id="ARBA00007886"/>
    </source>
</evidence>
<dbReference type="InterPro" id="IPR038501">
    <property type="entry name" value="Spore_GerAC_C_sf"/>
</dbReference>
<dbReference type="PANTHER" id="PTHR35789:SF1">
    <property type="entry name" value="SPORE GERMINATION PROTEIN B3"/>
    <property type="match status" value="1"/>
</dbReference>
<evidence type="ECO:0000259" key="9">
    <source>
        <dbReference type="Pfam" id="PF05504"/>
    </source>
</evidence>
<organism evidence="11 12">
    <name type="scientific">Paenibacillus hexagrammi</name>
    <dbReference type="NCBI Taxonomy" id="2908839"/>
    <lineage>
        <taxon>Bacteria</taxon>
        <taxon>Bacillati</taxon>
        <taxon>Bacillota</taxon>
        <taxon>Bacilli</taxon>
        <taxon>Bacillales</taxon>
        <taxon>Paenibacillaceae</taxon>
        <taxon>Paenibacillus</taxon>
    </lineage>
</organism>
<keyword evidence="5 8" id="KW-0472">Membrane</keyword>
<evidence type="ECO:0000256" key="5">
    <source>
        <dbReference type="ARBA" id="ARBA00023136"/>
    </source>
</evidence>
<dbReference type="InterPro" id="IPR057336">
    <property type="entry name" value="GerAC_N"/>
</dbReference>
<dbReference type="Gene3D" id="3.30.300.210">
    <property type="entry name" value="Nutrient germinant receptor protein C, domain 3"/>
    <property type="match status" value="1"/>
</dbReference>
<name>A0ABY3SIU2_9BACL</name>
<dbReference type="EMBL" id="CP090978">
    <property type="protein sequence ID" value="UJF33959.1"/>
    <property type="molecule type" value="Genomic_DNA"/>
</dbReference>
<evidence type="ECO:0000259" key="10">
    <source>
        <dbReference type="Pfam" id="PF25198"/>
    </source>
</evidence>
<evidence type="ECO:0000256" key="3">
    <source>
        <dbReference type="ARBA" id="ARBA00022544"/>
    </source>
</evidence>
<gene>
    <name evidence="11" type="ORF">L0M14_01545</name>
</gene>
<dbReference type="PROSITE" id="PS51257">
    <property type="entry name" value="PROKAR_LIPOPROTEIN"/>
    <property type="match status" value="1"/>
</dbReference>
<evidence type="ECO:0000256" key="1">
    <source>
        <dbReference type="ARBA" id="ARBA00004635"/>
    </source>
</evidence>
<evidence type="ECO:0000256" key="8">
    <source>
        <dbReference type="SAM" id="Phobius"/>
    </source>
</evidence>
<evidence type="ECO:0000313" key="11">
    <source>
        <dbReference type="EMBL" id="UJF33959.1"/>
    </source>
</evidence>
<feature type="domain" description="Spore germination protein N-terminal" evidence="10">
    <location>
        <begin position="26"/>
        <end position="200"/>
    </location>
</feature>
<evidence type="ECO:0000313" key="12">
    <source>
        <dbReference type="Proteomes" id="UP001649230"/>
    </source>
</evidence>
<sequence length="405" mass="45173">MRHIARILFGLQLAGMMVLLTGCWDLMELNKTALITGIALEPGEGDKIRVTIETLNASEAQQQKSGKGAAPSIVSSLEMNTIAEAAGRFNESLDRTMILSHIRVIIIDERLARKGMDHYLDALQRTRYVREDVLVLISKDVAASDILKVLYPRGGLSSLKIKSQVEGYYRSWGGIEDSRLFDLSQSILAHGRETLLGAVTVAGIPAKAFGMESVKSSTPKAIVRIAGGAVLRKDKLKGFLTNEETRMILMARNRVHQTVFSVPLQNEGYYAAIRVLHMVAKRNVSFEQGKLNIRLSLTGEGLVGSIDQDEMLKKVSGFKTLEELASKYVQKEMSRAIQTTQQDLGLDVIGFGEELYRKHYKQYQEALKEASWNELFSQTPVTVDVHIKLLRSELKTEHMHQEGND</sequence>
<keyword evidence="6" id="KW-0564">Palmitate</keyword>
<reference evidence="11 12" key="1">
    <citation type="journal article" date="2024" name="Int. J. Syst. Evol. Microbiol.">
        <title>Paenibacillus hexagrammi sp. nov., a novel bacterium isolated from the gut content of Hexagrammos agrammus.</title>
        <authorList>
            <person name="Jung H.K."/>
            <person name="Kim D.G."/>
            <person name="Zin H."/>
            <person name="Park J."/>
            <person name="Jung H."/>
            <person name="Kim Y.O."/>
            <person name="Kong H.J."/>
            <person name="Kim J.W."/>
            <person name="Kim Y.S."/>
        </authorList>
    </citation>
    <scope>NUCLEOTIDE SEQUENCE [LARGE SCALE GENOMIC DNA]</scope>
    <source>
        <strain evidence="11 12">YPD9-1</strain>
    </source>
</reference>
<dbReference type="NCBIfam" id="TIGR02887">
    <property type="entry name" value="spore_ger_x_C"/>
    <property type="match status" value="1"/>
</dbReference>
<proteinExistence type="inferred from homology"/>
<keyword evidence="8" id="KW-0812">Transmembrane</keyword>
<dbReference type="RefSeq" id="WP_235120350.1">
    <property type="nucleotide sequence ID" value="NZ_CP090978.1"/>
</dbReference>
<comment type="similarity">
    <text evidence="2">Belongs to the GerABKC lipoprotein family.</text>
</comment>
<protein>
    <submittedName>
        <fullName evidence="11">Ger(X)C family spore germination protein</fullName>
    </submittedName>
</protein>
<dbReference type="Proteomes" id="UP001649230">
    <property type="component" value="Chromosome"/>
</dbReference>
<dbReference type="Pfam" id="PF25198">
    <property type="entry name" value="Spore_GerAC_N"/>
    <property type="match status" value="1"/>
</dbReference>